<gene>
    <name evidence="1" type="ORF">EVAR_90069_1</name>
</gene>
<evidence type="ECO:0000313" key="1">
    <source>
        <dbReference type="EMBL" id="GBP96139.1"/>
    </source>
</evidence>
<accession>A0A4C2AAE5</accession>
<organism evidence="1 2">
    <name type="scientific">Eumeta variegata</name>
    <name type="common">Bagworm moth</name>
    <name type="synonym">Eumeta japonica</name>
    <dbReference type="NCBI Taxonomy" id="151549"/>
    <lineage>
        <taxon>Eukaryota</taxon>
        <taxon>Metazoa</taxon>
        <taxon>Ecdysozoa</taxon>
        <taxon>Arthropoda</taxon>
        <taxon>Hexapoda</taxon>
        <taxon>Insecta</taxon>
        <taxon>Pterygota</taxon>
        <taxon>Neoptera</taxon>
        <taxon>Endopterygota</taxon>
        <taxon>Lepidoptera</taxon>
        <taxon>Glossata</taxon>
        <taxon>Ditrysia</taxon>
        <taxon>Tineoidea</taxon>
        <taxon>Psychidae</taxon>
        <taxon>Oiketicinae</taxon>
        <taxon>Eumeta</taxon>
    </lineage>
</organism>
<evidence type="ECO:0000313" key="2">
    <source>
        <dbReference type="Proteomes" id="UP000299102"/>
    </source>
</evidence>
<dbReference type="EMBL" id="BGZK01002740">
    <property type="protein sequence ID" value="GBP96139.1"/>
    <property type="molecule type" value="Genomic_DNA"/>
</dbReference>
<dbReference type="Proteomes" id="UP000299102">
    <property type="component" value="Unassembled WGS sequence"/>
</dbReference>
<keyword evidence="2" id="KW-1185">Reference proteome</keyword>
<name>A0A4C2AAE5_EUMVA</name>
<proteinExistence type="predicted"/>
<dbReference type="AlphaFoldDB" id="A0A4C2AAE5"/>
<sequence>MNGGDFNKAERTSHNPDFVTVMKSDFNILQKLIADPRKAVRDPIYHGRGSLGSNLARWPGITAPKTKVPGALARLSFPLELYRKCDGGRL</sequence>
<comment type="caution">
    <text evidence="1">The sequence shown here is derived from an EMBL/GenBank/DDBJ whole genome shotgun (WGS) entry which is preliminary data.</text>
</comment>
<protein>
    <submittedName>
        <fullName evidence="1">Uncharacterized protein</fullName>
    </submittedName>
</protein>
<reference evidence="1 2" key="1">
    <citation type="journal article" date="2019" name="Commun. Biol.">
        <title>The bagworm genome reveals a unique fibroin gene that provides high tensile strength.</title>
        <authorList>
            <person name="Kono N."/>
            <person name="Nakamura H."/>
            <person name="Ohtoshi R."/>
            <person name="Tomita M."/>
            <person name="Numata K."/>
            <person name="Arakawa K."/>
        </authorList>
    </citation>
    <scope>NUCLEOTIDE SEQUENCE [LARGE SCALE GENOMIC DNA]</scope>
</reference>